<proteinExistence type="predicted"/>
<evidence type="ECO:0000259" key="1">
    <source>
        <dbReference type="Pfam" id="PF10686"/>
    </source>
</evidence>
<dbReference type="Pfam" id="PF10686">
    <property type="entry name" value="YAcAr"/>
    <property type="match status" value="1"/>
</dbReference>
<accession>A0A2I2MPJ9</accession>
<sequence length="145" mass="16518">MRVLISGSRNWPSFRMVQNILNDAYWRAEEAGDLPLRVRHGNAPGADTCAAAWVRMAQRADWDVYNEPFPAEWQHEGCTHPKGVRNGDWYCKAAGPLRNQRMLDHPGRIDEAHFFPAEDSRGTWDMWDRAEAAGIPCFNHGAERG</sequence>
<reference evidence="2 3" key="1">
    <citation type="submission" date="2016-12" db="EMBL/GenBank/DDBJ databases">
        <title>Whole genome Sequence of Mycobacteriophages.</title>
        <authorList>
            <person name="Bajpai U."/>
        </authorList>
    </citation>
    <scope>NUCLEOTIDE SEQUENCE [LARGE SCALE GENOMIC DNA]</scope>
</reference>
<dbReference type="Proteomes" id="UP000240702">
    <property type="component" value="Segment"/>
</dbReference>
<dbReference type="InterPro" id="IPR019627">
    <property type="entry name" value="YAcAr"/>
</dbReference>
<protein>
    <submittedName>
        <fullName evidence="2">DprA-like DNA processing chain A</fullName>
    </submittedName>
</protein>
<dbReference type="EMBL" id="KY385381">
    <property type="protein sequence ID" value="AQT25776.1"/>
    <property type="molecule type" value="Genomic_DNA"/>
</dbReference>
<evidence type="ECO:0000313" key="3">
    <source>
        <dbReference type="Proteomes" id="UP000240702"/>
    </source>
</evidence>
<gene>
    <name evidence="2" type="primary">127</name>
    <name evidence="2" type="ORF">EniyanLRS_127</name>
</gene>
<evidence type="ECO:0000313" key="2">
    <source>
        <dbReference type="EMBL" id="AQT25776.1"/>
    </source>
</evidence>
<feature type="domain" description="YspA cpYpsA-related SLOG" evidence="1">
    <location>
        <begin position="1"/>
        <end position="74"/>
    </location>
</feature>
<organism evidence="2 3">
    <name type="scientific">Mycobacterium phage EniyanLRS</name>
    <dbReference type="NCBI Taxonomy" id="1933770"/>
    <lineage>
        <taxon>Viruses</taxon>
        <taxon>Duplodnaviria</taxon>
        <taxon>Heunggongvirae</taxon>
        <taxon>Uroviricota</taxon>
        <taxon>Caudoviricetes</taxon>
        <taxon>Vilmaviridae</taxon>
        <taxon>Wildcatvirus</taxon>
        <taxon>Wildcatvirus wildcat</taxon>
        <taxon>Mycobacterium virus Wildcat</taxon>
    </lineage>
</organism>
<name>A0A2I2MPJ9_9CAUD</name>